<dbReference type="KEGG" id="taer:GT409_00095"/>
<keyword evidence="15" id="KW-1185">Reference proteome</keyword>
<reference evidence="14 15" key="1">
    <citation type="submission" date="2020-01" db="EMBL/GenBank/DDBJ databases">
        <title>Ponticoccus aerotolerans gen. nov., sp. nov., an anaerobic bacterium and proposal of Ponticoccusceae fam. nov., Ponticoccusles ord. nov. and Ponticoccuse classis nov. in the phylum Kiritimatiellaeota.</title>
        <authorList>
            <person name="Zhou L.Y."/>
            <person name="Du Z.J."/>
        </authorList>
    </citation>
    <scope>NUCLEOTIDE SEQUENCE [LARGE SCALE GENOMIC DNA]</scope>
    <source>
        <strain evidence="14 15">S-5007</strain>
    </source>
</reference>
<dbReference type="PANTHER" id="PTHR30560:SF3">
    <property type="entry name" value="TRIGGER FACTOR-LIKE PROTEIN TIG, CHLOROPLASTIC"/>
    <property type="match status" value="1"/>
</dbReference>
<organism evidence="14 15">
    <name type="scientific">Tichowtungia aerotolerans</name>
    <dbReference type="NCBI Taxonomy" id="2697043"/>
    <lineage>
        <taxon>Bacteria</taxon>
        <taxon>Pseudomonadati</taxon>
        <taxon>Kiritimatiellota</taxon>
        <taxon>Tichowtungiia</taxon>
        <taxon>Tichowtungiales</taxon>
        <taxon>Tichowtungiaceae</taxon>
        <taxon>Tichowtungia</taxon>
    </lineage>
</organism>
<dbReference type="EC" id="5.2.1.8" evidence="3 9"/>
<evidence type="ECO:0000256" key="10">
    <source>
        <dbReference type="SAM" id="Coils"/>
    </source>
</evidence>
<evidence type="ECO:0000313" key="14">
    <source>
        <dbReference type="EMBL" id="QHI67910.1"/>
    </source>
</evidence>
<protein>
    <recommendedName>
        <fullName evidence="4 9">Trigger factor</fullName>
        <shortName evidence="9">TF</shortName>
        <ecNumber evidence="3 9">5.2.1.8</ecNumber>
    </recommendedName>
    <alternativeName>
        <fullName evidence="8 9">PPIase</fullName>
    </alternativeName>
</protein>
<accession>A0A6P1M031</accession>
<comment type="subcellular location">
    <subcellularLocation>
        <location evidence="9">Cytoplasm</location>
    </subcellularLocation>
    <text evidence="9">About half TF is bound to the ribosome near the polypeptide exit tunnel while the other half is free in the cytoplasm.</text>
</comment>
<dbReference type="GO" id="GO:0043022">
    <property type="term" value="F:ribosome binding"/>
    <property type="evidence" value="ECO:0007669"/>
    <property type="project" value="TreeGrafter"/>
</dbReference>
<dbReference type="PIRSF" id="PIRSF003095">
    <property type="entry name" value="Trigger_factor"/>
    <property type="match status" value="1"/>
</dbReference>
<dbReference type="AlphaFoldDB" id="A0A6P1M031"/>
<dbReference type="SUPFAM" id="SSF54534">
    <property type="entry name" value="FKBP-like"/>
    <property type="match status" value="1"/>
</dbReference>
<dbReference type="Gene3D" id="3.10.50.40">
    <property type="match status" value="1"/>
</dbReference>
<dbReference type="NCBIfam" id="TIGR00115">
    <property type="entry name" value="tig"/>
    <property type="match status" value="1"/>
</dbReference>
<comment type="domain">
    <text evidence="9">Consists of 3 domains; the N-terminus binds the ribosome, the middle domain has PPIase activity, while the C-terminus has intrinsic chaperone activity on its own.</text>
</comment>
<dbReference type="GO" id="GO:0043335">
    <property type="term" value="P:protein unfolding"/>
    <property type="evidence" value="ECO:0007669"/>
    <property type="project" value="TreeGrafter"/>
</dbReference>
<dbReference type="SUPFAM" id="SSF109998">
    <property type="entry name" value="Triger factor/SurA peptide-binding domain-like"/>
    <property type="match status" value="1"/>
</dbReference>
<dbReference type="RefSeq" id="WP_160625944.1">
    <property type="nucleotide sequence ID" value="NZ_CP047593.1"/>
</dbReference>
<keyword evidence="7 9" id="KW-0413">Isomerase</keyword>
<dbReference type="GO" id="GO:0015031">
    <property type="term" value="P:protein transport"/>
    <property type="evidence" value="ECO:0007669"/>
    <property type="project" value="UniProtKB-UniRule"/>
</dbReference>
<dbReference type="GO" id="GO:0005737">
    <property type="term" value="C:cytoplasm"/>
    <property type="evidence" value="ECO:0007669"/>
    <property type="project" value="UniProtKB-SubCell"/>
</dbReference>
<comment type="catalytic activity">
    <reaction evidence="1 9">
        <text>[protein]-peptidylproline (omega=180) = [protein]-peptidylproline (omega=0)</text>
        <dbReference type="Rhea" id="RHEA:16237"/>
        <dbReference type="Rhea" id="RHEA-COMP:10747"/>
        <dbReference type="Rhea" id="RHEA-COMP:10748"/>
        <dbReference type="ChEBI" id="CHEBI:83833"/>
        <dbReference type="ChEBI" id="CHEBI:83834"/>
        <dbReference type="EC" id="5.2.1.8"/>
    </reaction>
</comment>
<comment type="function">
    <text evidence="9">Involved in protein export. Acts as a chaperone by maintaining the newly synthesized protein in an open conformation. Functions as a peptidyl-prolyl cis-trans isomerase.</text>
</comment>
<keyword evidence="5 9" id="KW-0697">Rotamase</keyword>
<dbReference type="PANTHER" id="PTHR30560">
    <property type="entry name" value="TRIGGER FACTOR CHAPERONE AND PEPTIDYL-PROLYL CIS/TRANS ISOMERASE"/>
    <property type="match status" value="1"/>
</dbReference>
<dbReference type="Gene3D" id="1.10.3120.10">
    <property type="entry name" value="Trigger factor, C-terminal domain"/>
    <property type="match status" value="1"/>
</dbReference>
<evidence type="ECO:0000256" key="8">
    <source>
        <dbReference type="ARBA" id="ARBA00029986"/>
    </source>
</evidence>
<evidence type="ECO:0000259" key="13">
    <source>
        <dbReference type="Pfam" id="PF05698"/>
    </source>
</evidence>
<dbReference type="InterPro" id="IPR008881">
    <property type="entry name" value="Trigger_fac_ribosome-bd_bac"/>
</dbReference>
<comment type="similarity">
    <text evidence="2 9">Belongs to the FKBP-type PPIase family. Tig subfamily.</text>
</comment>
<keyword evidence="9" id="KW-0963">Cytoplasm</keyword>
<keyword evidence="9" id="KW-0132">Cell division</keyword>
<keyword evidence="10" id="KW-0175">Coiled coil</keyword>
<dbReference type="EMBL" id="CP047593">
    <property type="protein sequence ID" value="QHI67910.1"/>
    <property type="molecule type" value="Genomic_DNA"/>
</dbReference>
<dbReference type="GO" id="GO:0051301">
    <property type="term" value="P:cell division"/>
    <property type="evidence" value="ECO:0007669"/>
    <property type="project" value="UniProtKB-KW"/>
</dbReference>
<dbReference type="HAMAP" id="MF_00303">
    <property type="entry name" value="Trigger_factor_Tig"/>
    <property type="match status" value="1"/>
</dbReference>
<feature type="coiled-coil region" evidence="10">
    <location>
        <begin position="363"/>
        <end position="390"/>
    </location>
</feature>
<dbReference type="InterPro" id="IPR001179">
    <property type="entry name" value="PPIase_FKBP_dom"/>
</dbReference>
<evidence type="ECO:0000256" key="9">
    <source>
        <dbReference type="HAMAP-Rule" id="MF_00303"/>
    </source>
</evidence>
<dbReference type="GO" id="GO:0044183">
    <property type="term" value="F:protein folding chaperone"/>
    <property type="evidence" value="ECO:0007669"/>
    <property type="project" value="TreeGrafter"/>
</dbReference>
<keyword evidence="9" id="KW-0131">Cell cycle</keyword>
<gene>
    <name evidence="9 14" type="primary">tig</name>
    <name evidence="14" type="ORF">GT409_00095</name>
</gene>
<evidence type="ECO:0000256" key="2">
    <source>
        <dbReference type="ARBA" id="ARBA00005464"/>
    </source>
</evidence>
<evidence type="ECO:0000256" key="3">
    <source>
        <dbReference type="ARBA" id="ARBA00013194"/>
    </source>
</evidence>
<evidence type="ECO:0000256" key="6">
    <source>
        <dbReference type="ARBA" id="ARBA00023186"/>
    </source>
</evidence>
<evidence type="ECO:0000313" key="15">
    <source>
        <dbReference type="Proteomes" id="UP000464954"/>
    </source>
</evidence>
<keyword evidence="6 9" id="KW-0143">Chaperone</keyword>
<evidence type="ECO:0000256" key="5">
    <source>
        <dbReference type="ARBA" id="ARBA00023110"/>
    </source>
</evidence>
<feature type="domain" description="Trigger factor ribosome-binding bacterial" evidence="12">
    <location>
        <begin position="1"/>
        <end position="144"/>
    </location>
</feature>
<dbReference type="Pfam" id="PF05697">
    <property type="entry name" value="Trigger_N"/>
    <property type="match status" value="1"/>
</dbReference>
<dbReference type="InterPro" id="IPR005215">
    <property type="entry name" value="Trig_fac"/>
</dbReference>
<proteinExistence type="inferred from homology"/>
<dbReference type="GO" id="GO:0003755">
    <property type="term" value="F:peptidyl-prolyl cis-trans isomerase activity"/>
    <property type="evidence" value="ECO:0007669"/>
    <property type="project" value="UniProtKB-UniRule"/>
</dbReference>
<dbReference type="InterPro" id="IPR027304">
    <property type="entry name" value="Trigger_fact/SurA_dom_sf"/>
</dbReference>
<dbReference type="InterPro" id="IPR008880">
    <property type="entry name" value="Trigger_fac_C"/>
</dbReference>
<sequence>MKVSFKDAGVCRKTMTVEVPADSVTEERAELLKVYTKGVSIPGFRKGKAPKHLVEKKFAKEMDADLKDRLIPKFYHEAIQSEGIKVVSILEVSEPTVENGQPLSFDVTMDVPPEFKLPKYQGISIKEEKVDVTDAQVQETVDNILRQHATQEDVEGRPAKEKDMVQVSYESTIDGEPLETKVPEARGMGQGKGYWITCDDESFLPGMGKALIGTSIGDSKEVSVEFPEGFIVKELSGLKADFKVEVTGMRESKLPEFDEEFLKKLHVESEEELRSNIRQHLTEAAENKEKRRKEDVICEFLLKKTKLDAPETAVQQQTRNLMYEMARMRMMQGMSQEQVKAQSDDMLEEAKVKGEEQVKLRYIMMAIAEAENLTASEEEIQEEITKMAIQQQRDASEFRKELEKEDQMGDVADQIRFGKAVEFLIENAKIK</sequence>
<name>A0A6P1M031_9BACT</name>
<evidence type="ECO:0000256" key="7">
    <source>
        <dbReference type="ARBA" id="ARBA00023235"/>
    </source>
</evidence>
<dbReference type="GO" id="GO:0051083">
    <property type="term" value="P:'de novo' cotranslational protein folding"/>
    <property type="evidence" value="ECO:0007669"/>
    <property type="project" value="TreeGrafter"/>
</dbReference>
<dbReference type="Gene3D" id="3.30.70.1050">
    <property type="entry name" value="Trigger factor ribosome-binding domain"/>
    <property type="match status" value="1"/>
</dbReference>
<feature type="domain" description="PPIase FKBP-type" evidence="11">
    <location>
        <begin position="157"/>
        <end position="245"/>
    </location>
</feature>
<evidence type="ECO:0000259" key="11">
    <source>
        <dbReference type="Pfam" id="PF00254"/>
    </source>
</evidence>
<dbReference type="Pfam" id="PF00254">
    <property type="entry name" value="FKBP_C"/>
    <property type="match status" value="1"/>
</dbReference>
<dbReference type="InterPro" id="IPR037041">
    <property type="entry name" value="Trigger_fac_C_sf"/>
</dbReference>
<dbReference type="InterPro" id="IPR036611">
    <property type="entry name" value="Trigger_fac_ribosome-bd_sf"/>
</dbReference>
<dbReference type="Pfam" id="PF05698">
    <property type="entry name" value="Trigger_C"/>
    <property type="match status" value="1"/>
</dbReference>
<dbReference type="Proteomes" id="UP000464954">
    <property type="component" value="Chromosome"/>
</dbReference>
<dbReference type="InterPro" id="IPR046357">
    <property type="entry name" value="PPIase_dom_sf"/>
</dbReference>
<evidence type="ECO:0000256" key="4">
    <source>
        <dbReference type="ARBA" id="ARBA00016902"/>
    </source>
</evidence>
<evidence type="ECO:0000259" key="12">
    <source>
        <dbReference type="Pfam" id="PF05697"/>
    </source>
</evidence>
<dbReference type="SUPFAM" id="SSF102735">
    <property type="entry name" value="Trigger factor ribosome-binding domain"/>
    <property type="match status" value="1"/>
</dbReference>
<feature type="domain" description="Trigger factor C-terminal" evidence="13">
    <location>
        <begin position="271"/>
        <end position="426"/>
    </location>
</feature>
<evidence type="ECO:0000256" key="1">
    <source>
        <dbReference type="ARBA" id="ARBA00000971"/>
    </source>
</evidence>